<dbReference type="CDD" id="cd08566">
    <property type="entry name" value="GDPD_AtGDE_like"/>
    <property type="match status" value="1"/>
</dbReference>
<evidence type="ECO:0000313" key="3">
    <source>
        <dbReference type="Proteomes" id="UP001597273"/>
    </source>
</evidence>
<evidence type="ECO:0000259" key="1">
    <source>
        <dbReference type="PROSITE" id="PS51704"/>
    </source>
</evidence>
<organism evidence="2 3">
    <name type="scientific">Planococcus chinensis</name>
    <dbReference type="NCBI Taxonomy" id="272917"/>
    <lineage>
        <taxon>Bacteria</taxon>
        <taxon>Bacillati</taxon>
        <taxon>Bacillota</taxon>
        <taxon>Bacilli</taxon>
        <taxon>Bacillales</taxon>
        <taxon>Caryophanaceae</taxon>
        <taxon>Planococcus</taxon>
    </lineage>
</organism>
<proteinExistence type="predicted"/>
<dbReference type="Pfam" id="PF03009">
    <property type="entry name" value="GDPD"/>
    <property type="match status" value="1"/>
</dbReference>
<dbReference type="RefSeq" id="WP_204893368.1">
    <property type="nucleotide sequence ID" value="NZ_JBHUFW010000025.1"/>
</dbReference>
<feature type="domain" description="GP-PDE" evidence="1">
    <location>
        <begin position="26"/>
        <end position="280"/>
    </location>
</feature>
<dbReference type="Proteomes" id="UP001597273">
    <property type="component" value="Unassembled WGS sequence"/>
</dbReference>
<dbReference type="Gene3D" id="3.20.20.190">
    <property type="entry name" value="Phosphatidylinositol (PI) phosphodiesterase"/>
    <property type="match status" value="1"/>
</dbReference>
<dbReference type="EMBL" id="JBHUFW010000025">
    <property type="protein sequence ID" value="MFD1864795.1"/>
    <property type="molecule type" value="Genomic_DNA"/>
</dbReference>
<dbReference type="InterPro" id="IPR030395">
    <property type="entry name" value="GP_PDE_dom"/>
</dbReference>
<evidence type="ECO:0000313" key="2">
    <source>
        <dbReference type="EMBL" id="MFD1864795.1"/>
    </source>
</evidence>
<dbReference type="PROSITE" id="PS51704">
    <property type="entry name" value="GP_PDE"/>
    <property type="match status" value="1"/>
</dbReference>
<dbReference type="PANTHER" id="PTHR46320:SF1">
    <property type="entry name" value="GLYCEROPHOSPHODIESTER PHOSPHODIESTERASE 1"/>
    <property type="match status" value="1"/>
</dbReference>
<accession>A0ABW4QMG1</accession>
<comment type="caution">
    <text evidence="2">The sequence shown here is derived from an EMBL/GenBank/DDBJ whole genome shotgun (WGS) entry which is preliminary data.</text>
</comment>
<name>A0ABW4QMG1_9BACL</name>
<dbReference type="InterPro" id="IPR017946">
    <property type="entry name" value="PLC-like_Pdiesterase_TIM-brl"/>
</dbReference>
<reference evidence="3" key="1">
    <citation type="journal article" date="2019" name="Int. J. Syst. Evol. Microbiol.">
        <title>The Global Catalogue of Microorganisms (GCM) 10K type strain sequencing project: providing services to taxonomists for standard genome sequencing and annotation.</title>
        <authorList>
            <consortium name="The Broad Institute Genomics Platform"/>
            <consortium name="The Broad Institute Genome Sequencing Center for Infectious Disease"/>
            <person name="Wu L."/>
            <person name="Ma J."/>
        </authorList>
    </citation>
    <scope>NUCLEOTIDE SEQUENCE [LARGE SCALE GENOMIC DNA]</scope>
    <source>
        <strain evidence="3">CGMCC 1.15475</strain>
    </source>
</reference>
<dbReference type="SUPFAM" id="SSF51695">
    <property type="entry name" value="PLC-like phosphodiesterases"/>
    <property type="match status" value="1"/>
</dbReference>
<protein>
    <submittedName>
        <fullName evidence="2">Glycerophosphodiester phosphodiesterase family protein</fullName>
    </submittedName>
</protein>
<dbReference type="PANTHER" id="PTHR46320">
    <property type="entry name" value="GLYCEROPHOSPHODIESTER PHOSPHODIESTERASE 1"/>
    <property type="match status" value="1"/>
</dbReference>
<sequence>MQKNSVLKFSNYREFLAAFHRNEHPFFPVAHRGMWGPAPENSLAAFQNCVDEGIYLIEMDFQKTKDGHLIILHDSSVDRMTNGTGEVASLHLAEIRTLFLREGNGGPHARLTDEKIPTFSEVLSLLKGRAMINADKSWDYRQEICEIVDEADAFADVLLKSRQPVSKVLEFFATQKKALHYMHLIDDSNLSQLDELLENCPLSAIEILFHTEYDQAISKETVNKIRAHTNVWCNALDDGENAGHNDSLSLMDPESGWGWLLERGANIIQTDHAKKAEEYVAMRQESGS</sequence>
<keyword evidence="3" id="KW-1185">Reference proteome</keyword>
<gene>
    <name evidence="2" type="ORF">ACFSDB_18020</name>
</gene>